<dbReference type="InterPro" id="IPR038729">
    <property type="entry name" value="Rad50/SbcC_AAA"/>
</dbReference>
<dbReference type="InterPro" id="IPR027417">
    <property type="entry name" value="P-loop_NTPase"/>
</dbReference>
<dbReference type="Pfam" id="PF13476">
    <property type="entry name" value="AAA_23"/>
    <property type="match status" value="1"/>
</dbReference>
<dbReference type="Gene3D" id="3.40.50.300">
    <property type="entry name" value="P-loop containing nucleotide triphosphate hydrolases"/>
    <property type="match status" value="2"/>
</dbReference>
<feature type="domain" description="Rad50/SbcC-type AAA" evidence="2">
    <location>
        <begin position="6"/>
        <end position="239"/>
    </location>
</feature>
<keyword evidence="3" id="KW-0540">Nuclease</keyword>
<dbReference type="GO" id="GO:0004527">
    <property type="term" value="F:exonuclease activity"/>
    <property type="evidence" value="ECO:0007669"/>
    <property type="project" value="UniProtKB-KW"/>
</dbReference>
<comment type="caution">
    <text evidence="3">The sequence shown here is derived from an EMBL/GenBank/DDBJ whole genome shotgun (WGS) entry which is preliminary data.</text>
</comment>
<dbReference type="GO" id="GO:0006302">
    <property type="term" value="P:double-strand break repair"/>
    <property type="evidence" value="ECO:0007669"/>
    <property type="project" value="InterPro"/>
</dbReference>
<keyword evidence="3" id="KW-0269">Exonuclease</keyword>
<dbReference type="SUPFAM" id="SSF52540">
    <property type="entry name" value="P-loop containing nucleoside triphosphate hydrolases"/>
    <property type="match status" value="1"/>
</dbReference>
<evidence type="ECO:0000313" key="3">
    <source>
        <dbReference type="EMBL" id="MBB5189659.1"/>
    </source>
</evidence>
<keyword evidence="4" id="KW-1185">Reference proteome</keyword>
<keyword evidence="1" id="KW-0175">Coiled coil</keyword>
<dbReference type="RefSeq" id="WP_184096946.1">
    <property type="nucleotide sequence ID" value="NZ_JACHHN010000001.1"/>
</dbReference>
<keyword evidence="3" id="KW-0378">Hydrolase</keyword>
<dbReference type="Pfam" id="PF13558">
    <property type="entry name" value="SbcC_Walker_B"/>
    <property type="match status" value="1"/>
</dbReference>
<proteinExistence type="predicted"/>
<accession>A0A840R8I5</accession>
<dbReference type="EMBL" id="JACHHN010000001">
    <property type="protein sequence ID" value="MBB5189659.1"/>
    <property type="molecule type" value="Genomic_DNA"/>
</dbReference>
<name>A0A840R8I5_9NEIS</name>
<dbReference type="AlphaFoldDB" id="A0A840R8I5"/>
<dbReference type="PANTHER" id="PTHR32114">
    <property type="entry name" value="ABC TRANSPORTER ABCH.3"/>
    <property type="match status" value="1"/>
</dbReference>
<dbReference type="PANTHER" id="PTHR32114:SF2">
    <property type="entry name" value="ABC TRANSPORTER ABCH.3"/>
    <property type="match status" value="1"/>
</dbReference>
<dbReference type="Proteomes" id="UP000543030">
    <property type="component" value="Unassembled WGS sequence"/>
</dbReference>
<feature type="coiled-coil region" evidence="1">
    <location>
        <begin position="392"/>
        <end position="426"/>
    </location>
</feature>
<dbReference type="GO" id="GO:0016887">
    <property type="term" value="F:ATP hydrolysis activity"/>
    <property type="evidence" value="ECO:0007669"/>
    <property type="project" value="InterPro"/>
</dbReference>
<reference evidence="3 4" key="1">
    <citation type="submission" date="2020-08" db="EMBL/GenBank/DDBJ databases">
        <title>Genomic Encyclopedia of Type Strains, Phase IV (KMG-IV): sequencing the most valuable type-strain genomes for metagenomic binning, comparative biology and taxonomic classification.</title>
        <authorList>
            <person name="Goeker M."/>
        </authorList>
    </citation>
    <scope>NUCLEOTIDE SEQUENCE [LARGE SCALE GENOMIC DNA]</scope>
    <source>
        <strain evidence="3 4">DSM 18233</strain>
    </source>
</reference>
<sequence>MKILTLRLKNLNSLKGEFKIDFTAAPFHHNGLFAITGPTGAGKTTLLDALCLALYHQTPRMEVISAKTNEVMTRHTADCLAEVEFEVKGKRYRAFWSQRRSRDKVDGALQAPVVELADGEGNILATRINDKLRLTESITGLDFGRFTKSMLLAQGGFAAFLQADANERAALLEQLTGTEVYGLISQRVFEHTRDARSALEQLKARAEGVELFSDADRAQLTEQTAYLANQEQALNQQRDQIHNQRQWLDQVHQASQQQSSAHQAQQDAETALYDARTDLARLAAAEPALKLRPIHLALLAAGQTLAQTRQALQAAQAAHADAEAEQHGWCWHALQCANQLVHAHEAALLAVEHQQATLTAAQAAHSNHAQLAAHLAGWRAQFGSVDSLQQELAALNQRQARYVGTLNALQQELQQRHTELQNGQTEQASQTSALQQTQAQITDLLAGQTEPLLRQQWQQLETQRTQLDNLEQLGKRRATLMVESGRLQTAQTQRDTQTASLSAQRDALRVRFSEVKQQVADKQKLLEQEQRIQDLTALRAQLQAGEACPLCGATEHPAIAHYNALDASVTRQALAAKQAEQEQIEEQGRKLSTELATQAERSNQTLARLTAIGEETRQIDMDWQRSAARFDPAPTDPTALPTLKIELTRQLEQMGTRLGQLDTLNVRLARQREALARQAESTQTLAQHIAALEQRVLNGQTQVADTQASLDTLLVRLGNAQNTLAEQLATLDYTVPAPTDTPHWLAAREAESRQWQETSTRLQTLEREQLAAHNQLQAATQEAAQWQQRWNASQQPTPATLADAADPQAQLAQASSQLAIARQRADTLTGQISTLAAQQTAQTQSEIQAGQDWQNALATSPFADEPAWQNALLDEATHQRLHALKLQLDKNLTEAAALYTNAARHLAQLTATPQTTLNQEELENQWQATLAQIKTLAQQQGEIQARLQGDSQRRQNQQALFEQISAQQTDYDLWQHLNSLIGSADGARYRRFAQGLTLDHLIHLANRQLTRLHGRYQLVRKTGGELEMAIIDSWQADVVRDTRTLSGGESFLVSLALALALSDLVSHKTSIDSLFLDEGFGTLDGETLDMALDALDSLNATGKMIGVISHVEALKERIPVQIRIGKGHGFGYSGIETGSYRR</sequence>
<gene>
    <name evidence="3" type="ORF">HNQ50_000369</name>
</gene>
<evidence type="ECO:0000256" key="1">
    <source>
        <dbReference type="SAM" id="Coils"/>
    </source>
</evidence>
<evidence type="ECO:0000313" key="4">
    <source>
        <dbReference type="Proteomes" id="UP000543030"/>
    </source>
</evidence>
<organism evidence="3 4">
    <name type="scientific">Silvimonas terrae</name>
    <dbReference type="NCBI Taxonomy" id="300266"/>
    <lineage>
        <taxon>Bacteria</taxon>
        <taxon>Pseudomonadati</taxon>
        <taxon>Pseudomonadota</taxon>
        <taxon>Betaproteobacteria</taxon>
        <taxon>Neisseriales</taxon>
        <taxon>Chitinibacteraceae</taxon>
        <taxon>Silvimonas</taxon>
    </lineage>
</organism>
<protein>
    <submittedName>
        <fullName evidence="3">Exonuclease SbcC</fullName>
    </submittedName>
</protein>
<evidence type="ECO:0000259" key="2">
    <source>
        <dbReference type="Pfam" id="PF13476"/>
    </source>
</evidence>